<dbReference type="GO" id="GO:0006508">
    <property type="term" value="P:proteolysis"/>
    <property type="evidence" value="ECO:0007669"/>
    <property type="project" value="UniProtKB-KW"/>
</dbReference>
<dbReference type="EMBL" id="CP036280">
    <property type="protein sequence ID" value="QDU70971.1"/>
    <property type="molecule type" value="Genomic_DNA"/>
</dbReference>
<keyword evidence="6 8" id="KW-1133">Transmembrane helix</keyword>
<feature type="transmembrane region" description="Helical" evidence="8">
    <location>
        <begin position="259"/>
        <end position="279"/>
    </location>
</feature>
<evidence type="ECO:0000256" key="7">
    <source>
        <dbReference type="ARBA" id="ARBA00023136"/>
    </source>
</evidence>
<feature type="transmembrane region" description="Helical" evidence="8">
    <location>
        <begin position="51"/>
        <end position="67"/>
    </location>
</feature>
<dbReference type="InterPro" id="IPR019127">
    <property type="entry name" value="Exosortase"/>
</dbReference>
<feature type="transmembrane region" description="Helical" evidence="8">
    <location>
        <begin position="79"/>
        <end position="96"/>
    </location>
</feature>
<name>A0A518BVI5_9BACT</name>
<accession>A0A518BVI5</accession>
<keyword evidence="5" id="KW-0378">Hydrolase</keyword>
<dbReference type="KEGG" id="mcad:Pan265_08150"/>
<protein>
    <submittedName>
        <fullName evidence="9">Transmembrane exosortase (Exosortase_EpsH)</fullName>
    </submittedName>
</protein>
<dbReference type="OrthoDB" id="9797363at2"/>
<keyword evidence="7 8" id="KW-0472">Membrane</keyword>
<evidence type="ECO:0000313" key="9">
    <source>
        <dbReference type="EMBL" id="QDU70971.1"/>
    </source>
</evidence>
<keyword evidence="3" id="KW-0645">Protease</keyword>
<keyword evidence="10" id="KW-1185">Reference proteome</keyword>
<dbReference type="InterPro" id="IPR013426">
    <property type="entry name" value="EpsH-like"/>
</dbReference>
<dbReference type="AlphaFoldDB" id="A0A518BVI5"/>
<gene>
    <name evidence="9" type="ORF">Pan265_08150</name>
</gene>
<sequence>MPVDSTNWTRNGWTDLHLMAVLIMVFSALWVCREAWQDIFLIAARDEENSHIFLVPFVMFWLVWVRRQRFRFCYPTGQWVGPLIAGLGAFMSWYGYNHAVQASWHVGAVVIAVGAFTSVMGTQVLWRFAPAFVTLLFLVPVPGLIRQEIAIPLQRWTALITTETLTTFGVSVSQSGSVLEINGMQVGIAEACNGMRMVFALLLVSFAFAFGTPLRNSVRVFIVLLSPVSAILCNVVRLSPTVWVYGALGEGAGKLVHDLGGWVMIGVAFFLLLGIKSLLEWALIPVTPYVLARD</sequence>
<feature type="transmembrane region" description="Helical" evidence="8">
    <location>
        <begin position="102"/>
        <end position="121"/>
    </location>
</feature>
<evidence type="ECO:0000313" key="10">
    <source>
        <dbReference type="Proteomes" id="UP000320386"/>
    </source>
</evidence>
<dbReference type="GO" id="GO:0008233">
    <property type="term" value="F:peptidase activity"/>
    <property type="evidence" value="ECO:0007669"/>
    <property type="project" value="UniProtKB-KW"/>
</dbReference>
<organism evidence="9 10">
    <name type="scientific">Mucisphaera calidilacus</name>
    <dbReference type="NCBI Taxonomy" id="2527982"/>
    <lineage>
        <taxon>Bacteria</taxon>
        <taxon>Pseudomonadati</taxon>
        <taxon>Planctomycetota</taxon>
        <taxon>Phycisphaerae</taxon>
        <taxon>Phycisphaerales</taxon>
        <taxon>Phycisphaeraceae</taxon>
        <taxon>Mucisphaera</taxon>
    </lineage>
</organism>
<dbReference type="NCBIfam" id="TIGR04178">
    <property type="entry name" value="exo_archaeo"/>
    <property type="match status" value="1"/>
</dbReference>
<evidence type="ECO:0000256" key="4">
    <source>
        <dbReference type="ARBA" id="ARBA00022692"/>
    </source>
</evidence>
<dbReference type="InterPro" id="IPR026392">
    <property type="entry name" value="Exo/Archaeosortase_dom"/>
</dbReference>
<evidence type="ECO:0000256" key="8">
    <source>
        <dbReference type="SAM" id="Phobius"/>
    </source>
</evidence>
<proteinExistence type="predicted"/>
<reference evidence="9 10" key="1">
    <citation type="submission" date="2019-02" db="EMBL/GenBank/DDBJ databases">
        <title>Deep-cultivation of Planctomycetes and their phenomic and genomic characterization uncovers novel biology.</title>
        <authorList>
            <person name="Wiegand S."/>
            <person name="Jogler M."/>
            <person name="Boedeker C."/>
            <person name="Pinto D."/>
            <person name="Vollmers J."/>
            <person name="Rivas-Marin E."/>
            <person name="Kohn T."/>
            <person name="Peeters S.H."/>
            <person name="Heuer A."/>
            <person name="Rast P."/>
            <person name="Oberbeckmann S."/>
            <person name="Bunk B."/>
            <person name="Jeske O."/>
            <person name="Meyerdierks A."/>
            <person name="Storesund J.E."/>
            <person name="Kallscheuer N."/>
            <person name="Luecker S."/>
            <person name="Lage O.M."/>
            <person name="Pohl T."/>
            <person name="Merkel B.J."/>
            <person name="Hornburger P."/>
            <person name="Mueller R.-W."/>
            <person name="Bruemmer F."/>
            <person name="Labrenz M."/>
            <person name="Spormann A.M."/>
            <person name="Op den Camp H."/>
            <person name="Overmann J."/>
            <person name="Amann R."/>
            <person name="Jetten M.S.M."/>
            <person name="Mascher T."/>
            <person name="Medema M.H."/>
            <person name="Devos D.P."/>
            <person name="Kaster A.-K."/>
            <person name="Ovreas L."/>
            <person name="Rohde M."/>
            <person name="Galperin M.Y."/>
            <person name="Jogler C."/>
        </authorList>
    </citation>
    <scope>NUCLEOTIDE SEQUENCE [LARGE SCALE GENOMIC DNA]</scope>
    <source>
        <strain evidence="9 10">Pan265</strain>
    </source>
</reference>
<dbReference type="NCBIfam" id="TIGR02602">
    <property type="entry name" value="8TM_EpsH"/>
    <property type="match status" value="1"/>
</dbReference>
<feature type="transmembrane region" description="Helical" evidence="8">
    <location>
        <begin position="194"/>
        <end position="211"/>
    </location>
</feature>
<evidence type="ECO:0000256" key="3">
    <source>
        <dbReference type="ARBA" id="ARBA00022670"/>
    </source>
</evidence>
<dbReference type="GO" id="GO:0005886">
    <property type="term" value="C:plasma membrane"/>
    <property type="evidence" value="ECO:0007669"/>
    <property type="project" value="UniProtKB-SubCell"/>
</dbReference>
<feature type="transmembrane region" description="Helical" evidence="8">
    <location>
        <begin position="12"/>
        <end position="31"/>
    </location>
</feature>
<comment type="subcellular location">
    <subcellularLocation>
        <location evidence="1">Cell membrane</location>
        <topology evidence="1">Multi-pass membrane protein</topology>
    </subcellularLocation>
</comment>
<keyword evidence="2" id="KW-1003">Cell membrane</keyword>
<feature type="transmembrane region" description="Helical" evidence="8">
    <location>
        <begin position="218"/>
        <end position="239"/>
    </location>
</feature>
<evidence type="ECO:0000256" key="5">
    <source>
        <dbReference type="ARBA" id="ARBA00022801"/>
    </source>
</evidence>
<dbReference type="RefSeq" id="WP_145445109.1">
    <property type="nucleotide sequence ID" value="NZ_CP036280.1"/>
</dbReference>
<feature type="transmembrane region" description="Helical" evidence="8">
    <location>
        <begin position="128"/>
        <end position="145"/>
    </location>
</feature>
<evidence type="ECO:0000256" key="1">
    <source>
        <dbReference type="ARBA" id="ARBA00004651"/>
    </source>
</evidence>
<evidence type="ECO:0000256" key="6">
    <source>
        <dbReference type="ARBA" id="ARBA00022989"/>
    </source>
</evidence>
<keyword evidence="4 8" id="KW-0812">Transmembrane</keyword>
<dbReference type="Proteomes" id="UP000320386">
    <property type="component" value="Chromosome"/>
</dbReference>
<evidence type="ECO:0000256" key="2">
    <source>
        <dbReference type="ARBA" id="ARBA00022475"/>
    </source>
</evidence>
<dbReference type="Pfam" id="PF09721">
    <property type="entry name" value="Exosortase_EpsH"/>
    <property type="match status" value="1"/>
</dbReference>